<reference evidence="1" key="1">
    <citation type="journal article" date="2019" name="bioRxiv">
        <title>The Genome of the Zebra Mussel, Dreissena polymorpha: A Resource for Invasive Species Research.</title>
        <authorList>
            <person name="McCartney M.A."/>
            <person name="Auch B."/>
            <person name="Kono T."/>
            <person name="Mallez S."/>
            <person name="Zhang Y."/>
            <person name="Obille A."/>
            <person name="Becker A."/>
            <person name="Abrahante J.E."/>
            <person name="Garbe J."/>
            <person name="Badalamenti J.P."/>
            <person name="Herman A."/>
            <person name="Mangelson H."/>
            <person name="Liachko I."/>
            <person name="Sullivan S."/>
            <person name="Sone E.D."/>
            <person name="Koren S."/>
            <person name="Silverstein K.A.T."/>
            <person name="Beckman K.B."/>
            <person name="Gohl D.M."/>
        </authorList>
    </citation>
    <scope>NUCLEOTIDE SEQUENCE</scope>
    <source>
        <strain evidence="1">Duluth1</strain>
        <tissue evidence="1">Whole animal</tissue>
    </source>
</reference>
<dbReference type="Proteomes" id="UP000828390">
    <property type="component" value="Unassembled WGS sequence"/>
</dbReference>
<evidence type="ECO:0000313" key="2">
    <source>
        <dbReference type="Proteomes" id="UP000828390"/>
    </source>
</evidence>
<comment type="caution">
    <text evidence="1">The sequence shown here is derived from an EMBL/GenBank/DDBJ whole genome shotgun (WGS) entry which is preliminary data.</text>
</comment>
<evidence type="ECO:0000313" key="1">
    <source>
        <dbReference type="EMBL" id="KAH3800872.1"/>
    </source>
</evidence>
<keyword evidence="2" id="KW-1185">Reference proteome</keyword>
<proteinExistence type="predicted"/>
<protein>
    <submittedName>
        <fullName evidence="1">Uncharacterized protein</fullName>
    </submittedName>
</protein>
<gene>
    <name evidence="1" type="ORF">DPMN_154515</name>
</gene>
<name>A0A9D4JAG1_DREPO</name>
<sequence>MSQQQRAAALLRQAADLLNVNTCDRSTQYQHLHQNSGSVSTGPLHRGVIRFLVTTNDHLLKELEVTRERHQHKGESD</sequence>
<reference evidence="1" key="2">
    <citation type="submission" date="2020-11" db="EMBL/GenBank/DDBJ databases">
        <authorList>
            <person name="McCartney M.A."/>
            <person name="Auch B."/>
            <person name="Kono T."/>
            <person name="Mallez S."/>
            <person name="Becker A."/>
            <person name="Gohl D.M."/>
            <person name="Silverstein K.A.T."/>
            <person name="Koren S."/>
            <person name="Bechman K.B."/>
            <person name="Herman A."/>
            <person name="Abrahante J.E."/>
            <person name="Garbe J."/>
        </authorList>
    </citation>
    <scope>NUCLEOTIDE SEQUENCE</scope>
    <source>
        <strain evidence="1">Duluth1</strain>
        <tissue evidence="1">Whole animal</tissue>
    </source>
</reference>
<accession>A0A9D4JAG1</accession>
<dbReference type="AlphaFoldDB" id="A0A9D4JAG1"/>
<organism evidence="1 2">
    <name type="scientific">Dreissena polymorpha</name>
    <name type="common">Zebra mussel</name>
    <name type="synonym">Mytilus polymorpha</name>
    <dbReference type="NCBI Taxonomy" id="45954"/>
    <lineage>
        <taxon>Eukaryota</taxon>
        <taxon>Metazoa</taxon>
        <taxon>Spiralia</taxon>
        <taxon>Lophotrochozoa</taxon>
        <taxon>Mollusca</taxon>
        <taxon>Bivalvia</taxon>
        <taxon>Autobranchia</taxon>
        <taxon>Heteroconchia</taxon>
        <taxon>Euheterodonta</taxon>
        <taxon>Imparidentia</taxon>
        <taxon>Neoheterodontei</taxon>
        <taxon>Myida</taxon>
        <taxon>Dreissenoidea</taxon>
        <taxon>Dreissenidae</taxon>
        <taxon>Dreissena</taxon>
    </lineage>
</organism>
<dbReference type="EMBL" id="JAIWYP010000007">
    <property type="protein sequence ID" value="KAH3800872.1"/>
    <property type="molecule type" value="Genomic_DNA"/>
</dbReference>